<dbReference type="InterPro" id="IPR010921">
    <property type="entry name" value="Trp_repressor/repl_initiator"/>
</dbReference>
<dbReference type="InterPro" id="IPR036397">
    <property type="entry name" value="RNaseH_sf"/>
</dbReference>
<dbReference type="InterPro" id="IPR048020">
    <property type="entry name" value="Transpos_IS3"/>
</dbReference>
<dbReference type="Pfam" id="PF13276">
    <property type="entry name" value="HTH_21"/>
    <property type="match status" value="1"/>
</dbReference>
<dbReference type="AlphaFoldDB" id="A0A5B0GPQ9"/>
<dbReference type="SUPFAM" id="SSF48295">
    <property type="entry name" value="TrpR-like"/>
    <property type="match status" value="1"/>
</dbReference>
<dbReference type="InterPro" id="IPR002514">
    <property type="entry name" value="Transposase_8"/>
</dbReference>
<evidence type="ECO:0000313" key="3">
    <source>
        <dbReference type="Proteomes" id="UP000325273"/>
    </source>
</evidence>
<proteinExistence type="predicted"/>
<reference evidence="2 3" key="1">
    <citation type="submission" date="2019-08" db="EMBL/GenBank/DDBJ databases">
        <title>Paraburkholderia sp. DCY113.</title>
        <authorList>
            <person name="Kang J."/>
        </authorList>
    </citation>
    <scope>NUCLEOTIDE SEQUENCE [LARGE SCALE GENOMIC DNA]</scope>
    <source>
        <strain evidence="2 3">DCY113</strain>
    </source>
</reference>
<gene>
    <name evidence="2" type="ORF">FVF58_33655</name>
</gene>
<dbReference type="Gene3D" id="1.10.10.10">
    <property type="entry name" value="Winged helix-like DNA-binding domain superfamily/Winged helix DNA-binding domain"/>
    <property type="match status" value="1"/>
</dbReference>
<dbReference type="PANTHER" id="PTHR46889">
    <property type="entry name" value="TRANSPOSASE INSF FOR INSERTION SEQUENCE IS3B-RELATED"/>
    <property type="match status" value="1"/>
</dbReference>
<organism evidence="2 3">
    <name type="scientific">Paraburkholderia panacisoli</name>
    <dbReference type="NCBI Taxonomy" id="2603818"/>
    <lineage>
        <taxon>Bacteria</taxon>
        <taxon>Pseudomonadati</taxon>
        <taxon>Pseudomonadota</taxon>
        <taxon>Betaproteobacteria</taxon>
        <taxon>Burkholderiales</taxon>
        <taxon>Burkholderiaceae</taxon>
        <taxon>Paraburkholderia</taxon>
    </lineage>
</organism>
<dbReference type="SUPFAM" id="SSF53098">
    <property type="entry name" value="Ribonuclease H-like"/>
    <property type="match status" value="1"/>
</dbReference>
<name>A0A5B0GPQ9_9BURK</name>
<dbReference type="InterPro" id="IPR001584">
    <property type="entry name" value="Integrase_cat-core"/>
</dbReference>
<dbReference type="PROSITE" id="PS50994">
    <property type="entry name" value="INTEGRASE"/>
    <property type="match status" value="1"/>
</dbReference>
<protein>
    <submittedName>
        <fullName evidence="2">IS3 family transposase</fullName>
    </submittedName>
</protein>
<dbReference type="GO" id="GO:0015074">
    <property type="term" value="P:DNA integration"/>
    <property type="evidence" value="ECO:0007669"/>
    <property type="project" value="InterPro"/>
</dbReference>
<comment type="caution">
    <text evidence="2">The sequence shown here is derived from an EMBL/GenBank/DDBJ whole genome shotgun (WGS) entry which is preliminary data.</text>
</comment>
<dbReference type="InterPro" id="IPR036388">
    <property type="entry name" value="WH-like_DNA-bd_sf"/>
</dbReference>
<evidence type="ECO:0000313" key="2">
    <source>
        <dbReference type="EMBL" id="KAA1004080.1"/>
    </source>
</evidence>
<dbReference type="InterPro" id="IPR025948">
    <property type="entry name" value="HTH-like_dom"/>
</dbReference>
<keyword evidence="3" id="KW-1185">Reference proteome</keyword>
<dbReference type="Gene3D" id="3.30.420.10">
    <property type="entry name" value="Ribonuclease H-like superfamily/Ribonuclease H"/>
    <property type="match status" value="1"/>
</dbReference>
<feature type="domain" description="Integrase catalytic" evidence="1">
    <location>
        <begin position="200"/>
        <end position="371"/>
    </location>
</feature>
<dbReference type="Pfam" id="PF01527">
    <property type="entry name" value="HTH_Tnp_1"/>
    <property type="match status" value="1"/>
</dbReference>
<dbReference type="Pfam" id="PF00665">
    <property type="entry name" value="rve"/>
    <property type="match status" value="1"/>
</dbReference>
<evidence type="ECO:0000259" key="1">
    <source>
        <dbReference type="PROSITE" id="PS50994"/>
    </source>
</evidence>
<dbReference type="GO" id="GO:0004803">
    <property type="term" value="F:transposase activity"/>
    <property type="evidence" value="ECO:0007669"/>
    <property type="project" value="InterPro"/>
</dbReference>
<dbReference type="RefSeq" id="WP_149674061.1">
    <property type="nucleotide sequence ID" value="NZ_VTUZ01000030.1"/>
</dbReference>
<dbReference type="PANTHER" id="PTHR46889:SF4">
    <property type="entry name" value="TRANSPOSASE INSO FOR INSERTION SEQUENCE ELEMENT IS911B-RELATED"/>
    <property type="match status" value="1"/>
</dbReference>
<dbReference type="InterPro" id="IPR050900">
    <property type="entry name" value="Transposase_IS3/IS150/IS904"/>
</dbReference>
<dbReference type="NCBIfam" id="NF033516">
    <property type="entry name" value="transpos_IS3"/>
    <property type="match status" value="1"/>
</dbReference>
<dbReference type="Proteomes" id="UP000325273">
    <property type="component" value="Unassembled WGS sequence"/>
</dbReference>
<dbReference type="InterPro" id="IPR012337">
    <property type="entry name" value="RNaseH-like_sf"/>
</dbReference>
<accession>A0A5B0GPQ9</accession>
<sequence>MTKRTRRTHSAAFKAKVAMAAVKGERTLAELAQQFDVHPNQITEWKRQLQERAADVFGAGGTAPSEPQVDLKELHAKIGQPTLENDFLKRRAQQSGIAERKTMIDRTHALPVSQQARLVGIARSSVYYRAQPVSEADQLLMRRIDELHMEFPFAGARMLARLLRREGHQIGRRRVRTLMKRMGIEALYCKSNTSRRNAQHEIWPYLLRGMTINRANQAWALDTSYIPMARGFVYLTAVVDWASRKVLAHRVAITMEAMHAVEALEEAFAKYGQPEIVNTDQGSQFTATAFTEAVLSRGIRLSMDGKGAWRDNVFVERVWRSVKYEEVYLKAYESVSHARRSIGDYLNLYNHKRPHSSLSDQTPDEAYFATLPAIKLAA</sequence>
<dbReference type="GO" id="GO:0043565">
    <property type="term" value="F:sequence-specific DNA binding"/>
    <property type="evidence" value="ECO:0007669"/>
    <property type="project" value="InterPro"/>
</dbReference>
<dbReference type="EMBL" id="VTUZ01000030">
    <property type="protein sequence ID" value="KAA1004080.1"/>
    <property type="molecule type" value="Genomic_DNA"/>
</dbReference>
<dbReference type="GO" id="GO:0006313">
    <property type="term" value="P:DNA transposition"/>
    <property type="evidence" value="ECO:0007669"/>
    <property type="project" value="InterPro"/>
</dbReference>